<dbReference type="SUPFAM" id="SSF52402">
    <property type="entry name" value="Adenine nucleotide alpha hydrolases-like"/>
    <property type="match status" value="1"/>
</dbReference>
<evidence type="ECO:0000259" key="1">
    <source>
        <dbReference type="Pfam" id="PF00582"/>
    </source>
</evidence>
<reference evidence="2 3" key="1">
    <citation type="submission" date="2020-03" db="EMBL/GenBank/DDBJ databases">
        <title>WGS of actinomycetes isolated from Thailand.</title>
        <authorList>
            <person name="Thawai C."/>
        </authorList>
    </citation>
    <scope>NUCLEOTIDE SEQUENCE [LARGE SCALE GENOMIC DNA]</scope>
    <source>
        <strain evidence="2 3">PRB2-1</strain>
    </source>
</reference>
<protein>
    <submittedName>
        <fullName evidence="2">Universal stress protein</fullName>
    </submittedName>
</protein>
<dbReference type="InterPro" id="IPR014729">
    <property type="entry name" value="Rossmann-like_a/b/a_fold"/>
</dbReference>
<feature type="domain" description="UspA" evidence="1">
    <location>
        <begin position="14"/>
        <end position="153"/>
    </location>
</feature>
<sequence>MGSQQAAAPRGGGRVIVAGVADSDSSWRAVAYAIGLARRQEALLVMVHVLPVHPAATFAGLGWMLAADDMAVAEQLRNRVALGLAATLGLPAPRWEFHILRAPDVAGGLAATADELRADSVVVGTSRAWRHRLCASPAVRLLRTRRWPVIVVP</sequence>
<comment type="caution">
    <text evidence="2">The sequence shown here is derived from an EMBL/GenBank/DDBJ whole genome shotgun (WGS) entry which is preliminary data.</text>
</comment>
<dbReference type="Proteomes" id="UP000734511">
    <property type="component" value="Unassembled WGS sequence"/>
</dbReference>
<evidence type="ECO:0000313" key="2">
    <source>
        <dbReference type="EMBL" id="NJP47376.1"/>
    </source>
</evidence>
<dbReference type="InterPro" id="IPR006016">
    <property type="entry name" value="UspA"/>
</dbReference>
<gene>
    <name evidence="2" type="ORF">HCN08_28815</name>
</gene>
<accession>A0ABX0ZW02</accession>
<dbReference type="Pfam" id="PF00582">
    <property type="entry name" value="Usp"/>
    <property type="match status" value="1"/>
</dbReference>
<organism evidence="2 3">
    <name type="scientific">Actinacidiphila epipremni</name>
    <dbReference type="NCBI Taxonomy" id="2053013"/>
    <lineage>
        <taxon>Bacteria</taxon>
        <taxon>Bacillati</taxon>
        <taxon>Actinomycetota</taxon>
        <taxon>Actinomycetes</taxon>
        <taxon>Kitasatosporales</taxon>
        <taxon>Streptomycetaceae</taxon>
        <taxon>Actinacidiphila</taxon>
    </lineage>
</organism>
<dbReference type="Gene3D" id="3.40.50.620">
    <property type="entry name" value="HUPs"/>
    <property type="match status" value="1"/>
</dbReference>
<dbReference type="EMBL" id="JAATEJ010000029">
    <property type="protein sequence ID" value="NJP47376.1"/>
    <property type="molecule type" value="Genomic_DNA"/>
</dbReference>
<dbReference type="RefSeq" id="WP_167986217.1">
    <property type="nucleotide sequence ID" value="NZ_JAATEJ010000029.1"/>
</dbReference>
<name>A0ABX0ZW02_9ACTN</name>
<proteinExistence type="predicted"/>
<evidence type="ECO:0000313" key="3">
    <source>
        <dbReference type="Proteomes" id="UP000734511"/>
    </source>
</evidence>
<dbReference type="CDD" id="cd00293">
    <property type="entry name" value="USP-like"/>
    <property type="match status" value="1"/>
</dbReference>
<keyword evidence="3" id="KW-1185">Reference proteome</keyword>